<dbReference type="Pfam" id="PF00917">
    <property type="entry name" value="MATH"/>
    <property type="match status" value="3"/>
</dbReference>
<dbReference type="InterPro" id="IPR002083">
    <property type="entry name" value="MATH/TRAF_dom"/>
</dbReference>
<keyword evidence="2" id="KW-1185">Reference proteome</keyword>
<reference evidence="2" key="1">
    <citation type="journal article" date="2008" name="Nat. Genet.">
        <title>The Pristionchus pacificus genome provides a unique perspective on nematode lifestyle and parasitism.</title>
        <authorList>
            <person name="Dieterich C."/>
            <person name="Clifton S.W."/>
            <person name="Schuster L.N."/>
            <person name="Chinwalla A."/>
            <person name="Delehaunty K."/>
            <person name="Dinkelacker I."/>
            <person name="Fulton L."/>
            <person name="Fulton R."/>
            <person name="Godfrey J."/>
            <person name="Minx P."/>
            <person name="Mitreva M."/>
            <person name="Roeseler W."/>
            <person name="Tian H."/>
            <person name="Witte H."/>
            <person name="Yang S.P."/>
            <person name="Wilson R.K."/>
            <person name="Sommer R.J."/>
        </authorList>
    </citation>
    <scope>NUCLEOTIDE SEQUENCE [LARGE SCALE GENOMIC DNA]</scope>
    <source>
        <strain evidence="2">PS312</strain>
    </source>
</reference>
<accession>A0A2A6B9N5</accession>
<dbReference type="Pfam" id="PF00651">
    <property type="entry name" value="BTB"/>
    <property type="match status" value="4"/>
</dbReference>
<sequence length="1238" mass="142186">MTDDSKFVLRWEIDNAKAFQAAEKAGPKVFYEGGTAMAEKSGGKMKPTLRCGVDHSRPWKCAVNLSVRMKGYLKTADENIIFGEDNDLWRSTQSFYWSLLGHPDYAPNNTAVIEFNVHIVYSERFVDTLELKDIVYEQFLDLLNVVYFQTAGITDLTGPNILKLADRFQMQHVLGPVQYHIKHSKGFDTVQKLVMADQYRLDVLRDHCLNSFNSFDEWSDKMKSYPEVNFSGDMKIAIYDRLMKLKPQILVSRMTVNSKFVLRWEINNATAVHAVGKTESGVFNEGGFEWDIKMERNEKFAKFNIECGLNRKRYWKCEGSAHLRIFRSDETFWDTSVEKFLFGDNNVFWTPPFEDISNFHWRYLTHKNIATADKVTVEFHIHVTNSDLGESEPCIFDAPSSKSNVILKIDDRKLHVYKEYLAFHSPVFDTLFFGDFAERGKDEVEIKDVVYEEFLDLLNVVFLQTQGITDRTVPHILKLADRFQMKHILGLVLYHLTQSKGFDIVQKLIMADNYRLDILRDHCLDSLKSFAEWSEKIKSYPGVNFSDGMKLAIYDRIVKLKPQMTDNSKFVLRWEIENAAAVHETGKAESGVFNEGGFEWKIRMERIGSSSKFILGCGLSQHSHWKCEGSKLLRISRADGTFWNSCDEEFSFDDNNTHCTSQFSFGWNALISRVYVVEDKFILQFPIHIISSDSGEPVRNPSERFSTPSNRSDVILKIGSKKLHVSKEYLSVHSPVFEAIFFGNFAEKGKEEVEIQDVIYEEFVDLLNVLYVVSMEITDHTVLHILKLADRFQMKTIIDHSLKHLNQSKGINIVQKLIVADQLGLTDLRDRCLKSFSSCAEMMETLQSSPESINFSGEMKIAIYDRNLQLKIQMTDNSKFVLRWVIDNASVVHAAGKVESRVFNEVGFEWKLKMERCEGEKVKITLGCGSDKSRDWMCEGNVAHRIDGTFSDVDAENFVFNDDTVLWSPQPYFGWAVFIPPYFVANDKITWEFTINIINSERGVPVAGIFAAPNNKSNVILKIGDEKLHVSKEYLAFHSPVFDALFFGDFVEKGKEEVEIKDVVYKEFVNLLHVIYLEDVEIKDHTVPYILKLADQFQMERVLNMSKKYLIKSNGIETVQKLIMADNYRLAEIRDHCLKSISSIAELNDMLKSSPEVATFSDEIKLAIYERNLQLIHMADNSKFVLRWEIDNPTVVHAAGKALSKVFNEGGFEWCGFFCTMAECSSPKGSIPAITRPK</sequence>
<organism evidence="1 2">
    <name type="scientific">Pristionchus pacificus</name>
    <name type="common">Parasitic nematode worm</name>
    <dbReference type="NCBI Taxonomy" id="54126"/>
    <lineage>
        <taxon>Eukaryota</taxon>
        <taxon>Metazoa</taxon>
        <taxon>Ecdysozoa</taxon>
        <taxon>Nematoda</taxon>
        <taxon>Chromadorea</taxon>
        <taxon>Rhabditida</taxon>
        <taxon>Rhabditina</taxon>
        <taxon>Diplogasteromorpha</taxon>
        <taxon>Diplogasteroidea</taxon>
        <taxon>Neodiplogasteridae</taxon>
        <taxon>Pristionchus</taxon>
    </lineage>
</organism>
<dbReference type="PROSITE" id="PS50097">
    <property type="entry name" value="BTB"/>
    <property type="match status" value="3"/>
</dbReference>
<dbReference type="InterPro" id="IPR011333">
    <property type="entry name" value="SKP1/BTB/POZ_sf"/>
</dbReference>
<dbReference type="PANTHER" id="PTHR47022">
    <property type="entry name" value="BTB AND MATH DOMAIN-CONTAINING PROTEIN 36-RELATED"/>
    <property type="match status" value="1"/>
</dbReference>
<dbReference type="EnsemblMetazoa" id="PPA23006.1">
    <property type="protein sequence ID" value="PPA23006.1"/>
    <property type="gene ID" value="WBGene00112560"/>
</dbReference>
<dbReference type="CDD" id="cd18186">
    <property type="entry name" value="BTB_POZ_ZBTB_KLHL-like"/>
    <property type="match status" value="2"/>
</dbReference>
<dbReference type="SMART" id="SM00225">
    <property type="entry name" value="BTB"/>
    <property type="match status" value="4"/>
</dbReference>
<evidence type="ECO:0000313" key="1">
    <source>
        <dbReference type="EnsemblMetazoa" id="PPA23006.1"/>
    </source>
</evidence>
<dbReference type="SUPFAM" id="SSF49599">
    <property type="entry name" value="TRAF domain-like"/>
    <property type="match status" value="1"/>
</dbReference>
<accession>A0A8R1YEW9</accession>
<dbReference type="SUPFAM" id="SSF54695">
    <property type="entry name" value="POZ domain"/>
    <property type="match status" value="3"/>
</dbReference>
<reference evidence="1" key="2">
    <citation type="submission" date="2022-06" db="UniProtKB">
        <authorList>
            <consortium name="EnsemblMetazoa"/>
        </authorList>
    </citation>
    <scope>IDENTIFICATION</scope>
    <source>
        <strain evidence="1">PS312</strain>
    </source>
</reference>
<proteinExistence type="predicted"/>
<dbReference type="AlphaFoldDB" id="A0A2A6B9N5"/>
<dbReference type="PANTHER" id="PTHR47022:SF1">
    <property type="entry name" value="BTB AND MATH DOMAIN-CONTAINING PROTEIN 36-RELATED"/>
    <property type="match status" value="1"/>
</dbReference>
<name>A0A2A6B9N5_PRIPA</name>
<dbReference type="InterPro" id="IPR000210">
    <property type="entry name" value="BTB/POZ_dom"/>
</dbReference>
<protein>
    <submittedName>
        <fullName evidence="1">BTB domain-containing protein</fullName>
    </submittedName>
</protein>
<gene>
    <name evidence="1" type="primary">WBGene00112560</name>
</gene>
<evidence type="ECO:0000313" key="2">
    <source>
        <dbReference type="Proteomes" id="UP000005239"/>
    </source>
</evidence>
<dbReference type="Gene3D" id="3.30.710.10">
    <property type="entry name" value="Potassium Channel Kv1.1, Chain A"/>
    <property type="match status" value="4"/>
</dbReference>
<dbReference type="Proteomes" id="UP000005239">
    <property type="component" value="Unassembled WGS sequence"/>
</dbReference>